<evidence type="ECO:0000256" key="1">
    <source>
        <dbReference type="SAM" id="MobiDB-lite"/>
    </source>
</evidence>
<keyword evidence="2" id="KW-0732">Signal</keyword>
<protein>
    <submittedName>
        <fullName evidence="3">Uncharacterized protein</fullName>
    </submittedName>
</protein>
<keyword evidence="4" id="KW-1185">Reference proteome</keyword>
<feature type="compositionally biased region" description="Polar residues" evidence="1">
    <location>
        <begin position="28"/>
        <end position="39"/>
    </location>
</feature>
<accession>A0A4U5VD02</accession>
<evidence type="ECO:0000256" key="2">
    <source>
        <dbReference type="SAM" id="SignalP"/>
    </source>
</evidence>
<feature type="signal peptide" evidence="2">
    <location>
        <begin position="1"/>
        <end position="26"/>
    </location>
</feature>
<proteinExistence type="predicted"/>
<dbReference type="Proteomes" id="UP000298787">
    <property type="component" value="Chromosome 17"/>
</dbReference>
<evidence type="ECO:0000313" key="3">
    <source>
        <dbReference type="EMBL" id="TKS86023.1"/>
    </source>
</evidence>
<dbReference type="EMBL" id="CM014094">
    <property type="protein sequence ID" value="TKS86023.1"/>
    <property type="molecule type" value="Genomic_DNA"/>
</dbReference>
<sequence length="145" mass="15639">MTPGCRGVVVLVVLLVLVLVSGAVQSQNTAEDCTASQPAGETENTRTDRSLDAELLPGCSRWTIKTFLPPLQLNSLQTIPGVSRTSGRRRDGSVDEGLMGEKTSIGRVMEEGGVATEREVERRERRGEEEVVVAVGGVDRDIMFP</sequence>
<organism evidence="3 4">
    <name type="scientific">Collichthys lucidus</name>
    <name type="common">Big head croaker</name>
    <name type="synonym">Sciaena lucida</name>
    <dbReference type="NCBI Taxonomy" id="240159"/>
    <lineage>
        <taxon>Eukaryota</taxon>
        <taxon>Metazoa</taxon>
        <taxon>Chordata</taxon>
        <taxon>Craniata</taxon>
        <taxon>Vertebrata</taxon>
        <taxon>Euteleostomi</taxon>
        <taxon>Actinopterygii</taxon>
        <taxon>Neopterygii</taxon>
        <taxon>Teleostei</taxon>
        <taxon>Neoteleostei</taxon>
        <taxon>Acanthomorphata</taxon>
        <taxon>Eupercaria</taxon>
        <taxon>Sciaenidae</taxon>
        <taxon>Collichthys</taxon>
    </lineage>
</organism>
<feature type="region of interest" description="Disordered" evidence="1">
    <location>
        <begin position="80"/>
        <end position="101"/>
    </location>
</feature>
<evidence type="ECO:0000313" key="4">
    <source>
        <dbReference type="Proteomes" id="UP000298787"/>
    </source>
</evidence>
<feature type="region of interest" description="Disordered" evidence="1">
    <location>
        <begin position="28"/>
        <end position="48"/>
    </location>
</feature>
<name>A0A4U5VD02_COLLU</name>
<dbReference type="AlphaFoldDB" id="A0A4U5VD02"/>
<reference evidence="3 4" key="1">
    <citation type="submission" date="2019-01" db="EMBL/GenBank/DDBJ databases">
        <title>Genome Assembly of Collichthys lucidus.</title>
        <authorList>
            <person name="Cai M."/>
            <person name="Xiao S."/>
        </authorList>
    </citation>
    <scope>NUCLEOTIDE SEQUENCE [LARGE SCALE GENOMIC DNA]</scope>
    <source>
        <strain evidence="3">JT15FE1705JMU</strain>
        <tissue evidence="3">Muscle</tissue>
    </source>
</reference>
<gene>
    <name evidence="3" type="ORF">D9C73_019319</name>
</gene>
<feature type="chain" id="PRO_5020692040" evidence="2">
    <location>
        <begin position="27"/>
        <end position="145"/>
    </location>
</feature>